<name>A0A432W7L0_9GAMM</name>
<dbReference type="EMBL" id="PIPL01000001">
    <property type="protein sequence ID" value="RUO25989.1"/>
    <property type="molecule type" value="Genomic_DNA"/>
</dbReference>
<dbReference type="InterPro" id="IPR036278">
    <property type="entry name" value="Sialidase_sf"/>
</dbReference>
<gene>
    <name evidence="1" type="ORF">CWE09_04475</name>
</gene>
<evidence type="ECO:0000313" key="1">
    <source>
        <dbReference type="EMBL" id="RUO25989.1"/>
    </source>
</evidence>
<dbReference type="PROSITE" id="PS51257">
    <property type="entry name" value="PROKAR_LIPOPROTEIN"/>
    <property type="match status" value="1"/>
</dbReference>
<keyword evidence="2" id="KW-1185">Reference proteome</keyword>
<dbReference type="InterPro" id="IPR015943">
    <property type="entry name" value="WD40/YVTN_repeat-like_dom_sf"/>
</dbReference>
<evidence type="ECO:0000313" key="2">
    <source>
        <dbReference type="Proteomes" id="UP000288293"/>
    </source>
</evidence>
<dbReference type="Proteomes" id="UP000288293">
    <property type="component" value="Unassembled WGS sequence"/>
</dbReference>
<dbReference type="Gene3D" id="2.130.10.10">
    <property type="entry name" value="YVTN repeat-like/Quinoprotein amine dehydrogenase"/>
    <property type="match status" value="1"/>
</dbReference>
<dbReference type="OrthoDB" id="9757809at2"/>
<reference evidence="1 2" key="1">
    <citation type="journal article" date="2011" name="Front. Microbiol.">
        <title>Genomic signatures of strain selection and enhancement in Bacillus atrophaeus var. globigii, a historical biowarfare simulant.</title>
        <authorList>
            <person name="Gibbons H.S."/>
            <person name="Broomall S.M."/>
            <person name="McNew L.A."/>
            <person name="Daligault H."/>
            <person name="Chapman C."/>
            <person name="Bruce D."/>
            <person name="Karavis M."/>
            <person name="Krepps M."/>
            <person name="McGregor P.A."/>
            <person name="Hong C."/>
            <person name="Park K.H."/>
            <person name="Akmal A."/>
            <person name="Feldman A."/>
            <person name="Lin J.S."/>
            <person name="Chang W.E."/>
            <person name="Higgs B.W."/>
            <person name="Demirev P."/>
            <person name="Lindquist J."/>
            <person name="Liem A."/>
            <person name="Fochler E."/>
            <person name="Read T.D."/>
            <person name="Tapia R."/>
            <person name="Johnson S."/>
            <person name="Bishop-Lilly K.A."/>
            <person name="Detter C."/>
            <person name="Han C."/>
            <person name="Sozhamannan S."/>
            <person name="Rosenzweig C.N."/>
            <person name="Skowronski E.W."/>
        </authorList>
    </citation>
    <scope>NUCLEOTIDE SEQUENCE [LARGE SCALE GENOMIC DNA]</scope>
    <source>
        <strain evidence="1 2">MLST1</strain>
    </source>
</reference>
<dbReference type="AlphaFoldDB" id="A0A432W7L0"/>
<proteinExistence type="predicted"/>
<dbReference type="RefSeq" id="WP_126802806.1">
    <property type="nucleotide sequence ID" value="NZ_PIPL01000001.1"/>
</dbReference>
<dbReference type="SUPFAM" id="SSF50939">
    <property type="entry name" value="Sialidases"/>
    <property type="match status" value="1"/>
</dbReference>
<comment type="caution">
    <text evidence="1">The sequence shown here is derived from an EMBL/GenBank/DDBJ whole genome shotgun (WGS) entry which is preliminary data.</text>
</comment>
<evidence type="ECO:0008006" key="3">
    <source>
        <dbReference type="Google" id="ProtNLM"/>
    </source>
</evidence>
<sequence length="350" mass="39311">MDMKPFKFALAASAVTFALSGCLDSSSSEPEDRDSDFLQVHYEYADVRSLRQDGDAVIVSDADRIWSLSADGEIEILYSPGSSFVEVLAPEHYVYVESDSSFKGESLDAGENWELSSFGENSHRITNFKRIDNEYYARQASSLLVSDSNLTEFTLVSGEVRTYSELSTRIHSIFYNPVHDQIWWTKRLSSDADSPWRLKRYDRGSAEVTTFGETETDILLDGFADQNDPNILVLGGEGGFHISYDNGENWQQDRFIDDENEFVVVNSVQQDEQSGRYYANVSLTEVAETSEMWCSQDQGQSWTRTELPVAVYGQAQAVVPMLLMDRDGERNFLLGTRVGVVEGPLSAIDC</sequence>
<protein>
    <recommendedName>
        <fullName evidence="3">Sortilin N-terminal domain-containing protein</fullName>
    </recommendedName>
</protein>
<organism evidence="1 2">
    <name type="scientific">Aliidiomarina minuta</name>
    <dbReference type="NCBI Taxonomy" id="880057"/>
    <lineage>
        <taxon>Bacteria</taxon>
        <taxon>Pseudomonadati</taxon>
        <taxon>Pseudomonadota</taxon>
        <taxon>Gammaproteobacteria</taxon>
        <taxon>Alteromonadales</taxon>
        <taxon>Idiomarinaceae</taxon>
        <taxon>Aliidiomarina</taxon>
    </lineage>
</organism>
<accession>A0A432W7L0</accession>